<dbReference type="Pfam" id="PF00248">
    <property type="entry name" value="Aldo_ket_red"/>
    <property type="match status" value="1"/>
</dbReference>
<accession>W9HFB9</accession>
<dbReference type="PATRIC" id="fig|1385369.3.peg.308"/>
<evidence type="ECO:0000313" key="2">
    <source>
        <dbReference type="EMBL" id="EWY42598.1"/>
    </source>
</evidence>
<name>W9HFB9_9PROT</name>
<dbReference type="Gene3D" id="3.20.20.100">
    <property type="entry name" value="NADP-dependent oxidoreductase domain"/>
    <property type="match status" value="1"/>
</dbReference>
<evidence type="ECO:0000313" key="3">
    <source>
        <dbReference type="Proteomes" id="UP000019486"/>
    </source>
</evidence>
<evidence type="ECO:0000259" key="1">
    <source>
        <dbReference type="Pfam" id="PF00248"/>
    </source>
</evidence>
<dbReference type="EMBL" id="AVFL01000001">
    <property type="protein sequence ID" value="EWY42598.1"/>
    <property type="molecule type" value="Genomic_DNA"/>
</dbReference>
<organism evidence="2 3">
    <name type="scientific">Skermanella stibiiresistens SB22</name>
    <dbReference type="NCBI Taxonomy" id="1385369"/>
    <lineage>
        <taxon>Bacteria</taxon>
        <taxon>Pseudomonadati</taxon>
        <taxon>Pseudomonadota</taxon>
        <taxon>Alphaproteobacteria</taxon>
        <taxon>Rhodospirillales</taxon>
        <taxon>Azospirillaceae</taxon>
        <taxon>Skermanella</taxon>
    </lineage>
</organism>
<proteinExistence type="predicted"/>
<keyword evidence="3" id="KW-1185">Reference proteome</keyword>
<dbReference type="InterPro" id="IPR023210">
    <property type="entry name" value="NADP_OxRdtase_dom"/>
</dbReference>
<dbReference type="STRING" id="1385369.N825_01580"/>
<protein>
    <submittedName>
        <fullName evidence="2">D-threo-aldose 1-dehydrogenase</fullName>
    </submittedName>
</protein>
<dbReference type="PANTHER" id="PTHR42686">
    <property type="entry name" value="GH17980P-RELATED"/>
    <property type="match status" value="1"/>
</dbReference>
<feature type="domain" description="NADP-dependent oxidoreductase" evidence="1">
    <location>
        <begin position="20"/>
        <end position="328"/>
    </location>
</feature>
<dbReference type="GO" id="GO:0005829">
    <property type="term" value="C:cytosol"/>
    <property type="evidence" value="ECO:0007669"/>
    <property type="project" value="TreeGrafter"/>
</dbReference>
<comment type="caution">
    <text evidence="2">The sequence shown here is derived from an EMBL/GenBank/DDBJ whole genome shotgun (WGS) entry which is preliminary data.</text>
</comment>
<dbReference type="Proteomes" id="UP000019486">
    <property type="component" value="Unassembled WGS sequence"/>
</dbReference>
<dbReference type="PANTHER" id="PTHR42686:SF1">
    <property type="entry name" value="GH17980P-RELATED"/>
    <property type="match status" value="1"/>
</dbReference>
<dbReference type="SUPFAM" id="SSF51430">
    <property type="entry name" value="NAD(P)-linked oxidoreductase"/>
    <property type="match status" value="1"/>
</dbReference>
<dbReference type="InterPro" id="IPR020471">
    <property type="entry name" value="AKR"/>
</dbReference>
<dbReference type="RefSeq" id="WP_037446033.1">
    <property type="nucleotide sequence ID" value="NZ_AVFL01000001.1"/>
</dbReference>
<gene>
    <name evidence="2" type="ORF">N825_01580</name>
</gene>
<dbReference type="AlphaFoldDB" id="W9HFB9"/>
<reference evidence="2 3" key="1">
    <citation type="submission" date="2013-08" db="EMBL/GenBank/DDBJ databases">
        <title>The genome sequence of Skermanella stibiiresistens.</title>
        <authorList>
            <person name="Zhu W."/>
            <person name="Wang G."/>
        </authorList>
    </citation>
    <scope>NUCLEOTIDE SEQUENCE [LARGE SCALE GENOMIC DNA]</scope>
    <source>
        <strain evidence="2 3">SB22</strain>
    </source>
</reference>
<sequence length="343" mass="38064">MNPTATRRLGRTDVQVTQFGFGTAPLGDLFTRVTDEQAATVLETAWDSGIRYFDTAPWYGRGQSEHRVGRFLYSRPRDQFVLSTKVGRVFKAPRRREAFDTGFWAGGLPFDHVFDYSYDGVMRSFEDSLQRLGMNRIDLAIIHDLDFRHHVHAEKVSAYMAQLATGGWRALEELRDAGVIQGIGCGINELGMMPRFLDLFDLDFFLVALRYTLADQDTLERELPYCVERNVGVVIGGVFNSGILASGAVPGAKYDYEDATPEQMDRVSRLDAVCRRHGVPLAAAALQFPLGHPAVASVIPGAVAPEQVTANLKHFQHPIPADLWAELKHGKLLRGDAPVTCIA</sequence>
<dbReference type="InterPro" id="IPR036812">
    <property type="entry name" value="NAD(P)_OxRdtase_dom_sf"/>
</dbReference>
<dbReference type="OrthoDB" id="9768851at2"/>
<dbReference type="GO" id="GO:0016491">
    <property type="term" value="F:oxidoreductase activity"/>
    <property type="evidence" value="ECO:0007669"/>
    <property type="project" value="InterPro"/>
</dbReference>